<proteinExistence type="predicted"/>
<feature type="compositionally biased region" description="Basic and acidic residues" evidence="1">
    <location>
        <begin position="24"/>
        <end position="36"/>
    </location>
</feature>
<gene>
    <name evidence="2" type="ORF">Cvel_12316</name>
</gene>
<dbReference type="PhylomeDB" id="A0A0G4I9N6"/>
<protein>
    <submittedName>
        <fullName evidence="2">Uncharacterized protein</fullName>
    </submittedName>
</protein>
<sequence length="315" mass="35711">MLSATSSYSESGGEEEEEEEEERKEETEKDKEEKSSFDLTQLSTVLRNAIIPSVDKIVGKKLKKGLGPLKKEIAECKNGQAELRKDMKRIQEWTENEIAQLKESGGESLEVFKEKVRQRIRLFLGLGLDRRELKEGLKEFLTRAAQIRKPVGRGDGPEEAAARAERLEKGASSITSRKHKRWGNTTMVTFARKRDAQDADSLFSENQTLEMEVGKHIRCVMPRTEEEQRKAVVKWATMTLQDEKKTEEEKKEAKEALQRVGEKVPGEEREEQTGRGVKRERVQTPGSSGSRHRARTGPKREGAGNGEEGEDADMR</sequence>
<reference evidence="2" key="1">
    <citation type="submission" date="2014-11" db="EMBL/GenBank/DDBJ databases">
        <authorList>
            <person name="Otto D Thomas"/>
            <person name="Naeem Raeece"/>
        </authorList>
    </citation>
    <scope>NUCLEOTIDE SEQUENCE</scope>
</reference>
<dbReference type="VEuPathDB" id="CryptoDB:Cvel_12316"/>
<dbReference type="EMBL" id="CDMZ01005733">
    <property type="protein sequence ID" value="CEM53870.1"/>
    <property type="molecule type" value="Genomic_DNA"/>
</dbReference>
<feature type="compositionally biased region" description="Basic and acidic residues" evidence="1">
    <location>
        <begin position="160"/>
        <end position="169"/>
    </location>
</feature>
<accession>A0A0G4I9N6</accession>
<feature type="compositionally biased region" description="Acidic residues" evidence="1">
    <location>
        <begin position="12"/>
        <end position="23"/>
    </location>
</feature>
<feature type="compositionally biased region" description="Basic and acidic residues" evidence="1">
    <location>
        <begin position="241"/>
        <end position="282"/>
    </location>
</feature>
<dbReference type="AlphaFoldDB" id="A0A0G4I9N6"/>
<organism evidence="2">
    <name type="scientific">Chromera velia CCMP2878</name>
    <dbReference type="NCBI Taxonomy" id="1169474"/>
    <lineage>
        <taxon>Eukaryota</taxon>
        <taxon>Sar</taxon>
        <taxon>Alveolata</taxon>
        <taxon>Colpodellida</taxon>
        <taxon>Chromeraceae</taxon>
        <taxon>Chromera</taxon>
    </lineage>
</organism>
<evidence type="ECO:0000256" key="1">
    <source>
        <dbReference type="SAM" id="MobiDB-lite"/>
    </source>
</evidence>
<feature type="region of interest" description="Disordered" evidence="1">
    <location>
        <begin position="1"/>
        <end position="37"/>
    </location>
</feature>
<feature type="compositionally biased region" description="Low complexity" evidence="1">
    <location>
        <begin position="1"/>
        <end position="11"/>
    </location>
</feature>
<name>A0A0G4I9N6_9ALVE</name>
<feature type="region of interest" description="Disordered" evidence="1">
    <location>
        <begin position="239"/>
        <end position="315"/>
    </location>
</feature>
<evidence type="ECO:0000313" key="2">
    <source>
        <dbReference type="EMBL" id="CEM53870.1"/>
    </source>
</evidence>
<feature type="region of interest" description="Disordered" evidence="1">
    <location>
        <begin position="151"/>
        <end position="179"/>
    </location>
</feature>